<protein>
    <recommendedName>
        <fullName evidence="3">Methanogenesis marker 17 protein</fullName>
    </recommendedName>
</protein>
<proteinExistence type="predicted"/>
<organism evidence="1 2">
    <name type="scientific">Methanomethylophilus alvi</name>
    <dbReference type="NCBI Taxonomy" id="1291540"/>
    <lineage>
        <taxon>Archaea</taxon>
        <taxon>Methanobacteriati</taxon>
        <taxon>Thermoplasmatota</taxon>
        <taxon>Thermoplasmata</taxon>
        <taxon>Methanomassiliicoccales</taxon>
        <taxon>Methanomethylophilaceae</taxon>
        <taxon>Methanomethylophilus</taxon>
    </lineage>
</organism>
<reference evidence="1 2" key="1">
    <citation type="submission" date="2016-10" db="EMBL/GenBank/DDBJ databases">
        <title>Complete genome of the TMA-utilizing, human hosted archaeon Methanomethylophilus alvus Gen. nov, sp. nov., strain Mx-05, derived from a pure culture.</title>
        <authorList>
            <person name="Brugere J.-F."/>
            <person name="Ben Hania W."/>
            <person name="Chaudhary P.P."/>
            <person name="Gaci N."/>
            <person name="Borrel G."/>
            <person name="Cao Van Tuat L."/>
            <person name="Fardeau M.-L."/>
            <person name="Harris H.M.B."/>
            <person name="O'Toole P.W."/>
            <person name="Ollivier B."/>
        </authorList>
    </citation>
    <scope>NUCLEOTIDE SEQUENCE [LARGE SCALE GENOMIC DNA]</scope>
    <source>
        <strain evidence="1 2">Mx-05</strain>
    </source>
</reference>
<evidence type="ECO:0008006" key="3">
    <source>
        <dbReference type="Google" id="ProtNLM"/>
    </source>
</evidence>
<dbReference type="Pfam" id="PF09886">
    <property type="entry name" value="DUF2113"/>
    <property type="match status" value="1"/>
</dbReference>
<name>A0A3G3IFH0_9ARCH</name>
<dbReference type="GeneID" id="41321205"/>
<dbReference type="AlphaFoldDB" id="A0A3G3IFH0"/>
<dbReference type="InterPro" id="IPR016762">
    <property type="entry name" value="Methan_mark_17"/>
</dbReference>
<dbReference type="NCBIfam" id="TIGR03291">
    <property type="entry name" value="methan_mark_17"/>
    <property type="match status" value="1"/>
</dbReference>
<sequence>MASETIVSGPDQYGNDKYKLLYEEIMYDIGKLAMLDRSYLLLKPEVPLFVISIRLKARPAAKKIGDVAMTRAERGNVYVSISDEMYAPGTLQSLWKAYGRDNVQQTDRLDITVRGPDTSAEVDAIEVESQEQPVQEIIGALWRVMPEGIRNRRVLTDGNTITVMATEEIVRPEHMREAQEIHDKMVRGEDPNV</sequence>
<evidence type="ECO:0000313" key="1">
    <source>
        <dbReference type="EMBL" id="AYQ54587.1"/>
    </source>
</evidence>
<dbReference type="OMA" id="IYTKVIQ"/>
<dbReference type="Proteomes" id="UP000273278">
    <property type="component" value="Chromosome"/>
</dbReference>
<accession>A0A3G3IFH0</accession>
<dbReference type="RefSeq" id="WP_015504305.1">
    <property type="nucleotide sequence ID" value="NZ_CAYARL010000008.1"/>
</dbReference>
<dbReference type="EMBL" id="CP017686">
    <property type="protein sequence ID" value="AYQ54587.1"/>
    <property type="molecule type" value="Genomic_DNA"/>
</dbReference>
<evidence type="ECO:0000313" key="2">
    <source>
        <dbReference type="Proteomes" id="UP000273278"/>
    </source>
</evidence>
<gene>
    <name evidence="1" type="ORF">BKD89_02015</name>
</gene>